<name>A0A0A9WQI1_LYGHE</name>
<sequence length="141" mass="15870">RPTVNFNGIKPRPASSLFPPRGLAKKPSQEEVEEDKDVEGNSEEVGEEEIEDNEYEGSETAEQTSSTTTEATRNNRRSKALGSVVQIRPFTRRPRAKRQADYGGRTYSARYRRPVSRASYDYDEDYNSPEPVKEVATSAPP</sequence>
<feature type="compositionally biased region" description="Acidic residues" evidence="1">
    <location>
        <begin position="30"/>
        <end position="59"/>
    </location>
</feature>
<gene>
    <name evidence="2" type="ORF">CM83_104816</name>
</gene>
<dbReference type="AlphaFoldDB" id="A0A0A9WQI1"/>
<dbReference type="EMBL" id="GBHO01033938">
    <property type="protein sequence ID" value="JAG09666.1"/>
    <property type="molecule type" value="Transcribed_RNA"/>
</dbReference>
<proteinExistence type="predicted"/>
<evidence type="ECO:0000256" key="1">
    <source>
        <dbReference type="SAM" id="MobiDB-lite"/>
    </source>
</evidence>
<feature type="non-terminal residue" evidence="2">
    <location>
        <position position="1"/>
    </location>
</feature>
<reference evidence="2" key="1">
    <citation type="journal article" date="2014" name="PLoS ONE">
        <title>Transcriptome-Based Identification of ABC Transporters in the Western Tarnished Plant Bug Lygus hesperus.</title>
        <authorList>
            <person name="Hull J.J."/>
            <person name="Chaney K."/>
            <person name="Geib S.M."/>
            <person name="Fabrick J.A."/>
            <person name="Brent C.S."/>
            <person name="Walsh D."/>
            <person name="Lavine L.C."/>
        </authorList>
    </citation>
    <scope>NUCLEOTIDE SEQUENCE</scope>
</reference>
<feature type="region of interest" description="Disordered" evidence="1">
    <location>
        <begin position="1"/>
        <end position="141"/>
    </location>
</feature>
<feature type="compositionally biased region" description="Low complexity" evidence="1">
    <location>
        <begin position="60"/>
        <end position="72"/>
    </location>
</feature>
<accession>A0A0A9WQI1</accession>
<feature type="non-terminal residue" evidence="2">
    <location>
        <position position="141"/>
    </location>
</feature>
<protein>
    <submittedName>
        <fullName evidence="2">Uncharacterized protein</fullName>
    </submittedName>
</protein>
<reference evidence="2" key="2">
    <citation type="submission" date="2014-07" db="EMBL/GenBank/DDBJ databases">
        <authorList>
            <person name="Hull J."/>
        </authorList>
    </citation>
    <scope>NUCLEOTIDE SEQUENCE</scope>
</reference>
<organism evidence="2">
    <name type="scientific">Lygus hesperus</name>
    <name type="common">Western plant bug</name>
    <dbReference type="NCBI Taxonomy" id="30085"/>
    <lineage>
        <taxon>Eukaryota</taxon>
        <taxon>Metazoa</taxon>
        <taxon>Ecdysozoa</taxon>
        <taxon>Arthropoda</taxon>
        <taxon>Hexapoda</taxon>
        <taxon>Insecta</taxon>
        <taxon>Pterygota</taxon>
        <taxon>Neoptera</taxon>
        <taxon>Paraneoptera</taxon>
        <taxon>Hemiptera</taxon>
        <taxon>Heteroptera</taxon>
        <taxon>Panheteroptera</taxon>
        <taxon>Cimicomorpha</taxon>
        <taxon>Miridae</taxon>
        <taxon>Mirini</taxon>
        <taxon>Lygus</taxon>
    </lineage>
</organism>
<evidence type="ECO:0000313" key="2">
    <source>
        <dbReference type="EMBL" id="JAG09666.1"/>
    </source>
</evidence>